<protein>
    <submittedName>
        <fullName evidence="1">Uncharacterized protein</fullName>
    </submittedName>
</protein>
<accession>A0A0G1ICH0</accession>
<dbReference type="SUPFAM" id="SSF143100">
    <property type="entry name" value="TTHA1013/TTHA0281-like"/>
    <property type="match status" value="1"/>
</dbReference>
<proteinExistence type="predicted"/>
<sequence>MFTRAIFNISQLVKKYGVDFHENQNPVVLAMLKKMNELKEISFTIEHYPDGSWTAESTNIDGILTGGNDVKEISRVIKGAVFTYFEIPPYLVNYDLVRMNNEPVTIEQKVYTTKVYVTR</sequence>
<dbReference type="EMBL" id="LCIN01000011">
    <property type="protein sequence ID" value="KKT56920.1"/>
    <property type="molecule type" value="Genomic_DNA"/>
</dbReference>
<name>A0A0G1ICH0_9BACT</name>
<comment type="caution">
    <text evidence="1">The sequence shown here is derived from an EMBL/GenBank/DDBJ whole genome shotgun (WGS) entry which is preliminary data.</text>
</comment>
<evidence type="ECO:0000313" key="2">
    <source>
        <dbReference type="Proteomes" id="UP000033977"/>
    </source>
</evidence>
<dbReference type="Proteomes" id="UP000033977">
    <property type="component" value="Unassembled WGS sequence"/>
</dbReference>
<gene>
    <name evidence="1" type="ORF">UW49_C0011G0028</name>
</gene>
<dbReference type="InterPro" id="IPR035069">
    <property type="entry name" value="TTHA1013/TTHA0281-like"/>
</dbReference>
<reference evidence="1 2" key="1">
    <citation type="journal article" date="2015" name="Nature">
        <title>rRNA introns, odd ribosomes, and small enigmatic genomes across a large radiation of phyla.</title>
        <authorList>
            <person name="Brown C.T."/>
            <person name="Hug L.A."/>
            <person name="Thomas B.C."/>
            <person name="Sharon I."/>
            <person name="Castelle C.J."/>
            <person name="Singh A."/>
            <person name="Wilkins M.J."/>
            <person name="Williams K.H."/>
            <person name="Banfield J.F."/>
        </authorList>
    </citation>
    <scope>NUCLEOTIDE SEQUENCE [LARGE SCALE GENOMIC DNA]</scope>
</reference>
<organism evidence="1 2">
    <name type="scientific">Candidatus Giovannonibacteria bacterium GW2011_GWB1_44_23</name>
    <dbReference type="NCBI Taxonomy" id="1618652"/>
    <lineage>
        <taxon>Bacteria</taxon>
        <taxon>Candidatus Giovannoniibacteriota</taxon>
    </lineage>
</organism>
<dbReference type="AlphaFoldDB" id="A0A0G1ICH0"/>
<evidence type="ECO:0000313" key="1">
    <source>
        <dbReference type="EMBL" id="KKT56920.1"/>
    </source>
</evidence>